<dbReference type="Pfam" id="PF00344">
    <property type="entry name" value="SecY"/>
    <property type="match status" value="1"/>
</dbReference>
<comment type="caution">
    <text evidence="14">The sequence shown here is derived from an EMBL/GenBank/DDBJ whole genome shotgun (WGS) entry which is preliminary data.</text>
</comment>
<dbReference type="Gene3D" id="1.10.3370.10">
    <property type="entry name" value="SecY subunit domain"/>
    <property type="match status" value="1"/>
</dbReference>
<feature type="transmembrane region" description="Helical" evidence="10">
    <location>
        <begin position="190"/>
        <end position="208"/>
    </location>
</feature>
<dbReference type="PIRSF" id="PIRSF004557">
    <property type="entry name" value="SecY"/>
    <property type="match status" value="1"/>
</dbReference>
<dbReference type="AlphaFoldDB" id="A0A9W6UX12"/>
<keyword evidence="4 10" id="KW-0812">Transmembrane</keyword>
<dbReference type="PROSITE" id="PS00755">
    <property type="entry name" value="SECY_1"/>
    <property type="match status" value="1"/>
</dbReference>
<dbReference type="NCBIfam" id="TIGR00967">
    <property type="entry name" value="3a0501s007"/>
    <property type="match status" value="1"/>
</dbReference>
<evidence type="ECO:0000256" key="11">
    <source>
        <dbReference type="RuleBase" id="RU000537"/>
    </source>
</evidence>
<dbReference type="InterPro" id="IPR002208">
    <property type="entry name" value="SecY/SEC61-alpha"/>
</dbReference>
<keyword evidence="15" id="KW-1185">Reference proteome</keyword>
<keyword evidence="6 10" id="KW-1133">Transmembrane helix</keyword>
<gene>
    <name evidence="10 14" type="primary">secY</name>
    <name evidence="14" type="ORF">Arub01_38720</name>
</gene>
<keyword evidence="7 10" id="KW-0811">Translocation</keyword>
<dbReference type="RefSeq" id="WP_067912336.1">
    <property type="nucleotide sequence ID" value="NZ_BSRZ01000010.1"/>
</dbReference>
<feature type="transmembrane region" description="Helical" evidence="10">
    <location>
        <begin position="220"/>
        <end position="239"/>
    </location>
</feature>
<dbReference type="PROSITE" id="PS00756">
    <property type="entry name" value="SECY_2"/>
    <property type="match status" value="1"/>
</dbReference>
<evidence type="ECO:0000256" key="7">
    <source>
        <dbReference type="ARBA" id="ARBA00023010"/>
    </source>
</evidence>
<comment type="subcellular location">
    <subcellularLocation>
        <location evidence="10">Cell membrane</location>
        <topology evidence="10">Multi-pass membrane protein</topology>
    </subcellularLocation>
    <subcellularLocation>
        <location evidence="1 12">Membrane</location>
        <topology evidence="1 12">Multi-pass membrane protein</topology>
    </subcellularLocation>
</comment>
<evidence type="ECO:0000256" key="5">
    <source>
        <dbReference type="ARBA" id="ARBA00022927"/>
    </source>
</evidence>
<comment type="subunit">
    <text evidence="10">Component of the Sec protein translocase complex. Heterotrimer consisting of SecY, SecE and SecG subunits. The heterotrimers can form oligomers, although 1 heterotrimer is thought to be able to translocate proteins. Interacts with the ribosome. Interacts with SecDF, and other proteins may be involved. Interacts with SecA.</text>
</comment>
<evidence type="ECO:0000313" key="14">
    <source>
        <dbReference type="EMBL" id="GLW65628.1"/>
    </source>
</evidence>
<dbReference type="InterPro" id="IPR023201">
    <property type="entry name" value="SecY_dom_sf"/>
</dbReference>
<dbReference type="GO" id="GO:0006605">
    <property type="term" value="P:protein targeting"/>
    <property type="evidence" value="ECO:0007669"/>
    <property type="project" value="UniProtKB-UniRule"/>
</dbReference>
<dbReference type="PRINTS" id="PR00303">
    <property type="entry name" value="SECYTRNLCASE"/>
</dbReference>
<protein>
    <recommendedName>
        <fullName evidence="9 10">Protein translocase subunit SecY</fullName>
    </recommendedName>
</protein>
<evidence type="ECO:0000256" key="12">
    <source>
        <dbReference type="RuleBase" id="RU003484"/>
    </source>
</evidence>
<keyword evidence="10" id="KW-1003">Cell membrane</keyword>
<accession>A0A9W6UX12</accession>
<dbReference type="PANTHER" id="PTHR10906">
    <property type="entry name" value="SECY/SEC61-ALPHA FAMILY MEMBER"/>
    <property type="match status" value="1"/>
</dbReference>
<evidence type="ECO:0000256" key="4">
    <source>
        <dbReference type="ARBA" id="ARBA00022692"/>
    </source>
</evidence>
<dbReference type="EMBL" id="BSRZ01000010">
    <property type="protein sequence ID" value="GLW65628.1"/>
    <property type="molecule type" value="Genomic_DNA"/>
</dbReference>
<evidence type="ECO:0000313" key="15">
    <source>
        <dbReference type="Proteomes" id="UP001165124"/>
    </source>
</evidence>
<organism evidence="14 15">
    <name type="scientific">Actinomadura rubrobrunea</name>
    <dbReference type="NCBI Taxonomy" id="115335"/>
    <lineage>
        <taxon>Bacteria</taxon>
        <taxon>Bacillati</taxon>
        <taxon>Actinomycetota</taxon>
        <taxon>Actinomycetes</taxon>
        <taxon>Streptosporangiales</taxon>
        <taxon>Thermomonosporaceae</taxon>
        <taxon>Actinomadura</taxon>
    </lineage>
</organism>
<dbReference type="GO" id="GO:0043952">
    <property type="term" value="P:protein transport by the Sec complex"/>
    <property type="evidence" value="ECO:0007669"/>
    <property type="project" value="UniProtKB-UniRule"/>
</dbReference>
<feature type="transmembrane region" description="Helical" evidence="10">
    <location>
        <begin position="157"/>
        <end position="178"/>
    </location>
</feature>
<reference evidence="14" key="1">
    <citation type="submission" date="2023-02" db="EMBL/GenBank/DDBJ databases">
        <title>Actinomadura rubrobrunea NBRC 14622.</title>
        <authorList>
            <person name="Ichikawa N."/>
            <person name="Sato H."/>
            <person name="Tonouchi N."/>
        </authorList>
    </citation>
    <scope>NUCLEOTIDE SEQUENCE</scope>
    <source>
        <strain evidence="14">NBRC 14622</strain>
    </source>
</reference>
<evidence type="ECO:0000256" key="9">
    <source>
        <dbReference type="ARBA" id="ARBA00039733"/>
    </source>
</evidence>
<feature type="transmembrane region" description="Helical" evidence="10">
    <location>
        <begin position="72"/>
        <end position="96"/>
    </location>
</feature>
<proteinExistence type="inferred from homology"/>
<keyword evidence="5 10" id="KW-0653">Protein transport</keyword>
<evidence type="ECO:0000256" key="1">
    <source>
        <dbReference type="ARBA" id="ARBA00004141"/>
    </source>
</evidence>
<dbReference type="FunFam" id="1.10.3370.10:FF:000001">
    <property type="entry name" value="Preprotein translocase subunit SecY"/>
    <property type="match status" value="1"/>
</dbReference>
<evidence type="ECO:0000256" key="6">
    <source>
        <dbReference type="ARBA" id="ARBA00022989"/>
    </source>
</evidence>
<keyword evidence="8 10" id="KW-0472">Membrane</keyword>
<dbReference type="SUPFAM" id="SSF103491">
    <property type="entry name" value="Preprotein translocase SecY subunit"/>
    <property type="match status" value="1"/>
</dbReference>
<sequence length="435" mass="48003">MLTAFARAFRTPDLRKKILFTLFIIVIFRIGSVLPSPGVNTEVLRETADKAKESNQLYGLVDLFSGGALLKLSVFALGIMPYITASIILQLLTVVIPKLEALKKEGQAGTTKITQYTRYLTVGLAILQATGIVAMAATGQLFQGVAGGGDVLYNNDLTTIITIVICMTAGTTVIMWLGELITDRGVGNGMSILIFTQVVAVFPAQFWAIYQGQPEDRRVFVFSLVILVGLAIMAGVVFVEQAQRRIPVQYAKRMVGRRMYGGTSTYIPLKVNQAGIIPLIFASSLLYLPVLATQLWPENKWLQKIQPYLQQDNPWHMAVFFGFIIFFTYFYVAITFNPTEVADNMKKYGGFIPGIRPGRPTAEYLDYVLTRITTPGALYLGFVSLIPMVAFALLNATQDFPFGGASILIVVGVGLDTVKQIESQLQQRNYEGFLR</sequence>
<evidence type="ECO:0000256" key="3">
    <source>
        <dbReference type="ARBA" id="ARBA00022448"/>
    </source>
</evidence>
<keyword evidence="3 10" id="KW-0813">Transport</keyword>
<feature type="transmembrane region" description="Helical" evidence="10">
    <location>
        <begin position="276"/>
        <end position="295"/>
    </location>
</feature>
<comment type="similarity">
    <text evidence="2 10 13">Belongs to the SecY/SEC61-alpha family.</text>
</comment>
<dbReference type="GO" id="GO:0065002">
    <property type="term" value="P:intracellular protein transmembrane transport"/>
    <property type="evidence" value="ECO:0007669"/>
    <property type="project" value="UniProtKB-UniRule"/>
</dbReference>
<evidence type="ECO:0000256" key="8">
    <source>
        <dbReference type="ARBA" id="ARBA00023136"/>
    </source>
</evidence>
<dbReference type="GO" id="GO:0005886">
    <property type="term" value="C:plasma membrane"/>
    <property type="evidence" value="ECO:0007669"/>
    <property type="project" value="UniProtKB-SubCell"/>
</dbReference>
<evidence type="ECO:0000256" key="13">
    <source>
        <dbReference type="RuleBase" id="RU004349"/>
    </source>
</evidence>
<comment type="caution">
    <text evidence="10">Lacks conserved residue(s) required for the propagation of feature annotation.</text>
</comment>
<comment type="function">
    <text evidence="10 11">The central subunit of the protein translocation channel SecYEG. Consists of two halves formed by TMs 1-5 and 6-10. These two domains form a lateral gate at the front which open onto the bilayer between TMs 2 and 7, and are clamped together by SecE at the back. The channel is closed by both a pore ring composed of hydrophobic SecY resides and a short helix (helix 2A) on the extracellular side of the membrane which forms a plug. The plug probably moves laterally to allow the channel to open. The ring and the pore may move independently.</text>
</comment>
<dbReference type="HAMAP" id="MF_01465">
    <property type="entry name" value="SecY"/>
    <property type="match status" value="1"/>
</dbReference>
<feature type="transmembrane region" description="Helical" evidence="10">
    <location>
        <begin position="377"/>
        <end position="394"/>
    </location>
</feature>
<evidence type="ECO:0000256" key="2">
    <source>
        <dbReference type="ARBA" id="ARBA00005751"/>
    </source>
</evidence>
<dbReference type="Proteomes" id="UP001165124">
    <property type="component" value="Unassembled WGS sequence"/>
</dbReference>
<feature type="transmembrane region" description="Helical" evidence="10">
    <location>
        <begin position="315"/>
        <end position="336"/>
    </location>
</feature>
<dbReference type="InterPro" id="IPR030659">
    <property type="entry name" value="SecY_CS"/>
</dbReference>
<feature type="transmembrane region" description="Helical" evidence="10">
    <location>
        <begin position="116"/>
        <end position="137"/>
    </location>
</feature>
<name>A0A9W6UX12_9ACTN</name>
<evidence type="ECO:0000256" key="10">
    <source>
        <dbReference type="HAMAP-Rule" id="MF_01465"/>
    </source>
</evidence>
<dbReference type="InterPro" id="IPR026593">
    <property type="entry name" value="SecY"/>
</dbReference>